<dbReference type="SMART" id="SM00387">
    <property type="entry name" value="HATPase_c"/>
    <property type="match status" value="1"/>
</dbReference>
<evidence type="ECO:0000256" key="1">
    <source>
        <dbReference type="ARBA" id="ARBA00000085"/>
    </source>
</evidence>
<keyword evidence="11" id="KW-0902">Two-component regulatory system</keyword>
<dbReference type="KEGG" id="adin:H7849_05450"/>
<dbReference type="PANTHER" id="PTHR43065">
    <property type="entry name" value="SENSOR HISTIDINE KINASE"/>
    <property type="match status" value="1"/>
</dbReference>
<evidence type="ECO:0000256" key="8">
    <source>
        <dbReference type="ARBA" id="ARBA00022777"/>
    </source>
</evidence>
<gene>
    <name evidence="15" type="ORF">H7849_05450</name>
</gene>
<accession>A0A7G8BLH8</accession>
<dbReference type="CDD" id="cd00082">
    <property type="entry name" value="HisKA"/>
    <property type="match status" value="1"/>
</dbReference>
<evidence type="ECO:0000313" key="15">
    <source>
        <dbReference type="EMBL" id="QNI33398.1"/>
    </source>
</evidence>
<dbReference type="InterPro" id="IPR003661">
    <property type="entry name" value="HisK_dim/P_dom"/>
</dbReference>
<evidence type="ECO:0000256" key="10">
    <source>
        <dbReference type="ARBA" id="ARBA00022989"/>
    </source>
</evidence>
<evidence type="ECO:0000256" key="13">
    <source>
        <dbReference type="SAM" id="Coils"/>
    </source>
</evidence>
<evidence type="ECO:0000256" key="9">
    <source>
        <dbReference type="ARBA" id="ARBA00022840"/>
    </source>
</evidence>
<evidence type="ECO:0000256" key="7">
    <source>
        <dbReference type="ARBA" id="ARBA00022741"/>
    </source>
</evidence>
<dbReference type="InterPro" id="IPR038318">
    <property type="entry name" value="KdpD_sf"/>
</dbReference>
<keyword evidence="10" id="KW-1133">Transmembrane helix</keyword>
<dbReference type="Proteomes" id="UP000515312">
    <property type="component" value="Chromosome"/>
</dbReference>
<dbReference type="RefSeq" id="WP_186744794.1">
    <property type="nucleotide sequence ID" value="NZ_CP060394.1"/>
</dbReference>
<keyword evidence="13" id="KW-0175">Coiled coil</keyword>
<dbReference type="AlphaFoldDB" id="A0A7G8BLH8"/>
<dbReference type="InterPro" id="IPR003594">
    <property type="entry name" value="HATPase_dom"/>
</dbReference>
<feature type="coiled-coil region" evidence="13">
    <location>
        <begin position="92"/>
        <end position="119"/>
    </location>
</feature>
<dbReference type="InterPro" id="IPR004358">
    <property type="entry name" value="Sig_transdc_His_kin-like_C"/>
</dbReference>
<sequence length="346" mass="37477">MTNVVKMRHYGVAAIACGIALVVARPLKAESSCFLLAIIVSSLFGGRGPGLLAVGLSTIAFDIFFLPAPLPLSSDPSSYLRLGVFLAAAITASQLIEAKKRIEETLRRTQARLSRATQIATVAELAASIAHEISQPLSAVVANGQACTQWLAAEPPNMTNARIAAERIVRDGKDAGEVVRRLRELFKKNALTKVDLDVNDVVHEVIRLIRTEVVRKRITVETDLEKKLPFVQGDRVQLQQVIFNLLLNGIEAMEAVNDRPRKLWICSKLRGGDAIVVEIRDHGSGLADAEKVFEAFYTTKEKGMGMGLAICRSIVEAHGGLLGISPSHGPGTTFFFTLPLESSQST</sequence>
<dbReference type="SMART" id="SM00388">
    <property type="entry name" value="HisKA"/>
    <property type="match status" value="1"/>
</dbReference>
<feature type="domain" description="Histidine kinase" evidence="14">
    <location>
        <begin position="128"/>
        <end position="342"/>
    </location>
</feature>
<evidence type="ECO:0000256" key="4">
    <source>
        <dbReference type="ARBA" id="ARBA00022553"/>
    </source>
</evidence>
<evidence type="ECO:0000259" key="14">
    <source>
        <dbReference type="PROSITE" id="PS50109"/>
    </source>
</evidence>
<keyword evidence="4" id="KW-0597">Phosphoprotein</keyword>
<dbReference type="PANTHER" id="PTHR43065:SF10">
    <property type="entry name" value="PEROXIDE STRESS-ACTIVATED HISTIDINE KINASE MAK3"/>
    <property type="match status" value="1"/>
</dbReference>
<dbReference type="SUPFAM" id="SSF55874">
    <property type="entry name" value="ATPase domain of HSP90 chaperone/DNA topoisomerase II/histidine kinase"/>
    <property type="match status" value="1"/>
</dbReference>
<reference evidence="15 16" key="1">
    <citation type="submission" date="2020-08" db="EMBL/GenBank/DDBJ databases">
        <title>Edaphobacter telluris sp. nov. and Acidobacterium dinghuensis sp. nov., two acidobacteria isolated from forest soil.</title>
        <authorList>
            <person name="Fu J."/>
            <person name="Qiu L."/>
        </authorList>
    </citation>
    <scope>NUCLEOTIDE SEQUENCE [LARGE SCALE GENOMIC DNA]</scope>
    <source>
        <strain evidence="15">4Y35</strain>
    </source>
</reference>
<dbReference type="PRINTS" id="PR00344">
    <property type="entry name" value="BCTRLSENSOR"/>
</dbReference>
<organism evidence="15 16">
    <name type="scientific">Alloacidobacterium dinghuense</name>
    <dbReference type="NCBI Taxonomy" id="2763107"/>
    <lineage>
        <taxon>Bacteria</taxon>
        <taxon>Pseudomonadati</taxon>
        <taxon>Acidobacteriota</taxon>
        <taxon>Terriglobia</taxon>
        <taxon>Terriglobales</taxon>
        <taxon>Acidobacteriaceae</taxon>
        <taxon>Alloacidobacterium</taxon>
    </lineage>
</organism>
<keyword evidence="12" id="KW-0472">Membrane</keyword>
<dbReference type="SUPFAM" id="SSF47384">
    <property type="entry name" value="Homodimeric domain of signal transducing histidine kinase"/>
    <property type="match status" value="1"/>
</dbReference>
<protein>
    <recommendedName>
        <fullName evidence="3">histidine kinase</fullName>
        <ecNumber evidence="3">2.7.13.3</ecNumber>
    </recommendedName>
</protein>
<keyword evidence="6" id="KW-0812">Transmembrane</keyword>
<dbReference type="Pfam" id="PF02518">
    <property type="entry name" value="HATPase_c"/>
    <property type="match status" value="1"/>
</dbReference>
<dbReference type="Gene3D" id="1.10.287.130">
    <property type="match status" value="1"/>
</dbReference>
<keyword evidence="7" id="KW-0547">Nucleotide-binding</keyword>
<dbReference type="Gene3D" id="3.30.565.10">
    <property type="entry name" value="Histidine kinase-like ATPase, C-terminal domain"/>
    <property type="match status" value="1"/>
</dbReference>
<dbReference type="Pfam" id="PF13493">
    <property type="entry name" value="DUF4118"/>
    <property type="match status" value="1"/>
</dbReference>
<name>A0A7G8BLH8_9BACT</name>
<keyword evidence="16" id="KW-1185">Reference proteome</keyword>
<evidence type="ECO:0000256" key="6">
    <source>
        <dbReference type="ARBA" id="ARBA00022692"/>
    </source>
</evidence>
<comment type="catalytic activity">
    <reaction evidence="1">
        <text>ATP + protein L-histidine = ADP + protein N-phospho-L-histidine.</text>
        <dbReference type="EC" id="2.7.13.3"/>
    </reaction>
</comment>
<dbReference type="GO" id="GO:0000155">
    <property type="term" value="F:phosphorelay sensor kinase activity"/>
    <property type="evidence" value="ECO:0007669"/>
    <property type="project" value="InterPro"/>
</dbReference>
<keyword evidence="9" id="KW-0067">ATP-binding</keyword>
<evidence type="ECO:0000256" key="5">
    <source>
        <dbReference type="ARBA" id="ARBA00022679"/>
    </source>
</evidence>
<dbReference type="PROSITE" id="PS50109">
    <property type="entry name" value="HIS_KIN"/>
    <property type="match status" value="1"/>
</dbReference>
<proteinExistence type="predicted"/>
<dbReference type="Gene3D" id="1.20.120.620">
    <property type="entry name" value="Backbone structure of the membrane domain of e. Coli histidine kinase receptor kdpd"/>
    <property type="match status" value="1"/>
</dbReference>
<dbReference type="EC" id="2.7.13.3" evidence="3"/>
<dbReference type="EMBL" id="CP060394">
    <property type="protein sequence ID" value="QNI33398.1"/>
    <property type="molecule type" value="Genomic_DNA"/>
</dbReference>
<dbReference type="InterPro" id="IPR025201">
    <property type="entry name" value="KdpD_TM"/>
</dbReference>
<dbReference type="InterPro" id="IPR036890">
    <property type="entry name" value="HATPase_C_sf"/>
</dbReference>
<dbReference type="GO" id="GO:0005524">
    <property type="term" value="F:ATP binding"/>
    <property type="evidence" value="ECO:0007669"/>
    <property type="project" value="UniProtKB-KW"/>
</dbReference>
<dbReference type="GO" id="GO:0016020">
    <property type="term" value="C:membrane"/>
    <property type="evidence" value="ECO:0007669"/>
    <property type="project" value="UniProtKB-SubCell"/>
</dbReference>
<evidence type="ECO:0000256" key="12">
    <source>
        <dbReference type="ARBA" id="ARBA00023136"/>
    </source>
</evidence>
<keyword evidence="8 15" id="KW-0418">Kinase</keyword>
<evidence type="ECO:0000313" key="16">
    <source>
        <dbReference type="Proteomes" id="UP000515312"/>
    </source>
</evidence>
<evidence type="ECO:0000256" key="2">
    <source>
        <dbReference type="ARBA" id="ARBA00004141"/>
    </source>
</evidence>
<keyword evidence="5" id="KW-0808">Transferase</keyword>
<dbReference type="InterPro" id="IPR036097">
    <property type="entry name" value="HisK_dim/P_sf"/>
</dbReference>
<evidence type="ECO:0000256" key="3">
    <source>
        <dbReference type="ARBA" id="ARBA00012438"/>
    </source>
</evidence>
<evidence type="ECO:0000256" key="11">
    <source>
        <dbReference type="ARBA" id="ARBA00023012"/>
    </source>
</evidence>
<comment type="subcellular location">
    <subcellularLocation>
        <location evidence="2">Membrane</location>
        <topology evidence="2">Multi-pass membrane protein</topology>
    </subcellularLocation>
</comment>
<dbReference type="InterPro" id="IPR005467">
    <property type="entry name" value="His_kinase_dom"/>
</dbReference>